<sequence length="431" mass="48807">MMASIYHQPNISENPTNCDHLPLTLPPELVGEVLLNLVGEEKSPLPLDFLASSMVCQTWNLEACHVVRDKNKWFISTFPPEGYSSADFQRFAKLIVESKRIGLNFHISIEEMLVGISYIADGEEYLRIVEAFRSILELQPPRLFYLEIHLASISLPLPSFVDHPRTLLDKIEPYCGAINSLALVDDETRSTPLAPVADFVTSLSSHLDEILLGPIKLDAQMHTALAQCTALKETYFDNMPSHDLPSVLPLWPELRRFAFEQSRSDQCDMSATITTLARSCPRLTAFEYEGHEATTPAVSNEALCFLVESCPELREFKMQENKAMDDTVLASLLDHAHALEELELYRCGNITGQEALVGERAGWWPNLQRLSLFGCEELSPAFVEKVVEMCPRLRSVYVLYFSRDNPEELVETFSRKGFVLTNNTTWEWEKS</sequence>
<proteinExistence type="predicted"/>
<reference evidence="1 2" key="1">
    <citation type="journal article" date="2018" name="New Phytol.">
        <title>Phylogenomics of Endogonaceae and evolution of mycorrhizas within Mucoromycota.</title>
        <authorList>
            <person name="Chang Y."/>
            <person name="Desiro A."/>
            <person name="Na H."/>
            <person name="Sandor L."/>
            <person name="Lipzen A."/>
            <person name="Clum A."/>
            <person name="Barry K."/>
            <person name="Grigoriev I.V."/>
            <person name="Martin F.M."/>
            <person name="Stajich J.E."/>
            <person name="Smith M.E."/>
            <person name="Bonito G."/>
            <person name="Spatafora J.W."/>
        </authorList>
    </citation>
    <scope>NUCLEOTIDE SEQUENCE [LARGE SCALE GENOMIC DNA]</scope>
    <source>
        <strain evidence="1 2">GMNB39</strain>
    </source>
</reference>
<dbReference type="GO" id="GO:0019005">
    <property type="term" value="C:SCF ubiquitin ligase complex"/>
    <property type="evidence" value="ECO:0007669"/>
    <property type="project" value="TreeGrafter"/>
</dbReference>
<comment type="caution">
    <text evidence="1">The sequence shown here is derived from an EMBL/GenBank/DDBJ whole genome shotgun (WGS) entry which is preliminary data.</text>
</comment>
<gene>
    <name evidence="1" type="ORF">BC936DRAFT_144241</name>
</gene>
<accession>A0A433DCS3</accession>
<dbReference type="EMBL" id="RBNI01003140">
    <property type="protein sequence ID" value="RUP48651.1"/>
    <property type="molecule type" value="Genomic_DNA"/>
</dbReference>
<dbReference type="Proteomes" id="UP000268093">
    <property type="component" value="Unassembled WGS sequence"/>
</dbReference>
<dbReference type="InterPro" id="IPR032675">
    <property type="entry name" value="LRR_dom_sf"/>
</dbReference>
<protein>
    <submittedName>
        <fullName evidence="1">Uncharacterized protein</fullName>
    </submittedName>
</protein>
<dbReference type="PANTHER" id="PTHR13318">
    <property type="entry name" value="PARTNER OF PAIRED, ISOFORM B-RELATED"/>
    <property type="match status" value="1"/>
</dbReference>
<dbReference type="Gene3D" id="3.80.10.10">
    <property type="entry name" value="Ribonuclease Inhibitor"/>
    <property type="match status" value="1"/>
</dbReference>
<name>A0A433DCS3_9FUNG</name>
<dbReference type="SUPFAM" id="SSF52047">
    <property type="entry name" value="RNI-like"/>
    <property type="match status" value="1"/>
</dbReference>
<organism evidence="1 2">
    <name type="scientific">Jimgerdemannia flammicorona</name>
    <dbReference type="NCBI Taxonomy" id="994334"/>
    <lineage>
        <taxon>Eukaryota</taxon>
        <taxon>Fungi</taxon>
        <taxon>Fungi incertae sedis</taxon>
        <taxon>Mucoromycota</taxon>
        <taxon>Mucoromycotina</taxon>
        <taxon>Endogonomycetes</taxon>
        <taxon>Endogonales</taxon>
        <taxon>Endogonaceae</taxon>
        <taxon>Jimgerdemannia</taxon>
    </lineage>
</organism>
<dbReference type="GO" id="GO:0031146">
    <property type="term" value="P:SCF-dependent proteasomal ubiquitin-dependent protein catabolic process"/>
    <property type="evidence" value="ECO:0007669"/>
    <property type="project" value="TreeGrafter"/>
</dbReference>
<evidence type="ECO:0000313" key="2">
    <source>
        <dbReference type="Proteomes" id="UP000268093"/>
    </source>
</evidence>
<evidence type="ECO:0000313" key="1">
    <source>
        <dbReference type="EMBL" id="RUP48651.1"/>
    </source>
</evidence>
<keyword evidence="2" id="KW-1185">Reference proteome</keyword>